<evidence type="ECO:0000259" key="4">
    <source>
        <dbReference type="Pfam" id="PF05678"/>
    </source>
</evidence>
<dbReference type="PANTHER" id="PTHR33402:SF22">
    <property type="entry name" value="VQ MOTIF-CONTAINING PROTEIN 31"/>
    <property type="match status" value="1"/>
</dbReference>
<accession>A0A3B6IMY7</accession>
<feature type="domain" description="VQ" evidence="4">
    <location>
        <begin position="17"/>
        <end position="43"/>
    </location>
</feature>
<dbReference type="PANTHER" id="PTHR33402">
    <property type="entry name" value="VQ MOTIF-CONTAINING PROTEIN 11-LIKE"/>
    <property type="match status" value="1"/>
</dbReference>
<dbReference type="Gramene" id="TraesNOR4B03G02276080.1">
    <property type="protein sequence ID" value="TraesNOR4B03G02276080.1.CDS1"/>
    <property type="gene ID" value="TraesNOR4B03G02276080"/>
</dbReference>
<dbReference type="Gramene" id="TraesMAC4B03G02258470.1">
    <property type="protein sequence ID" value="TraesMAC4B03G02258470.1.CDS1"/>
    <property type="gene ID" value="TraesMAC4B03G02258470"/>
</dbReference>
<name>A0A3B6IMY7_WHEAT</name>
<dbReference type="InterPro" id="IPR008889">
    <property type="entry name" value="VQ"/>
</dbReference>
<protein>
    <recommendedName>
        <fullName evidence="4">VQ domain-containing protein</fullName>
    </recommendedName>
</protein>
<reference evidence="5" key="1">
    <citation type="submission" date="2018-08" db="EMBL/GenBank/DDBJ databases">
        <authorList>
            <person name="Rossello M."/>
        </authorList>
    </citation>
    <scope>NUCLEOTIDE SEQUENCE [LARGE SCALE GENOMIC DNA]</scope>
    <source>
        <strain evidence="5">cv. Chinese Spring</strain>
    </source>
</reference>
<dbReference type="Gramene" id="TraesCS4B03G0207800.1">
    <property type="protein sequence ID" value="TraesCS4B03G0207800.1.CDS1"/>
    <property type="gene ID" value="TraesCS4B03G0207800"/>
</dbReference>
<evidence type="ECO:0000256" key="3">
    <source>
        <dbReference type="ARBA" id="ARBA00023242"/>
    </source>
</evidence>
<dbReference type="Proteomes" id="UP000019116">
    <property type="component" value="Chromosome 4B"/>
</dbReference>
<evidence type="ECO:0000313" key="6">
    <source>
        <dbReference type="Proteomes" id="UP000019116"/>
    </source>
</evidence>
<sequence>MERNPRTPAPRVYTEVPPETTFVRATTSTFKEVVQRLTGQPAAANTVAHRYGATVQQPPPPPVPLAAGIVSPYTHPLPLLSDMPGLCIANKAVKVNTLFPMTSASMLAEDMEMVDAEEEKAVKEGRFYLLPSGRCRCCHGEPKLLPLFPGAE</sequence>
<dbReference type="Gramene" id="TraesLDM4B03G02259030.1">
    <property type="protein sequence ID" value="TraesLDM4B03G02259030.1.CDS1"/>
    <property type="gene ID" value="TraesLDM4B03G02259030"/>
</dbReference>
<dbReference type="Gramene" id="TraesCAD_scaffold_115092_01G000100.1">
    <property type="protein sequence ID" value="TraesCAD_scaffold_115092_01G000100.1"/>
    <property type="gene ID" value="TraesCAD_scaffold_115092_01G000100"/>
</dbReference>
<dbReference type="Gramene" id="TraesARI4B03G02295010.1">
    <property type="protein sequence ID" value="TraesARI4B03G02295010.1.CDS1"/>
    <property type="gene ID" value="TraesARI4B03G02295010"/>
</dbReference>
<dbReference type="Gramene" id="TraesSYM4B03G02285630.1">
    <property type="protein sequence ID" value="TraesSYM4B03G02285630.1.CDS1"/>
    <property type="gene ID" value="TraesSYM4B03G02285630"/>
</dbReference>
<dbReference type="OrthoDB" id="658397at2759"/>
<dbReference type="GO" id="GO:0005634">
    <property type="term" value="C:nucleus"/>
    <property type="evidence" value="ECO:0007669"/>
    <property type="project" value="UniProtKB-SubCell"/>
</dbReference>
<dbReference type="STRING" id="4565.A0A3B6IMY7"/>
<dbReference type="Gramene" id="TraesCS4B02G090900.1">
    <property type="protein sequence ID" value="TraesCS4B02G090900.1.cds1"/>
    <property type="gene ID" value="TraesCS4B02G090900"/>
</dbReference>
<proteinExistence type="predicted"/>
<dbReference type="AlphaFoldDB" id="A0A3B6IMY7"/>
<dbReference type="Gramene" id="TraesJUL4B03G02279970.1">
    <property type="protein sequence ID" value="TraesJUL4B03G02279970.1.CDS1"/>
    <property type="gene ID" value="TraesJUL4B03G02279970"/>
</dbReference>
<keyword evidence="6" id="KW-1185">Reference proteome</keyword>
<organism evidence="5">
    <name type="scientific">Triticum aestivum</name>
    <name type="common">Wheat</name>
    <dbReference type="NCBI Taxonomy" id="4565"/>
    <lineage>
        <taxon>Eukaryota</taxon>
        <taxon>Viridiplantae</taxon>
        <taxon>Streptophyta</taxon>
        <taxon>Embryophyta</taxon>
        <taxon>Tracheophyta</taxon>
        <taxon>Spermatophyta</taxon>
        <taxon>Magnoliopsida</taxon>
        <taxon>Liliopsida</taxon>
        <taxon>Poales</taxon>
        <taxon>Poaceae</taxon>
        <taxon>BOP clade</taxon>
        <taxon>Pooideae</taxon>
        <taxon>Triticodae</taxon>
        <taxon>Triticeae</taxon>
        <taxon>Triticinae</taxon>
        <taxon>Triticum</taxon>
    </lineage>
</organism>
<comment type="subcellular location">
    <subcellularLocation>
        <location evidence="1">Nucleus</location>
    </subcellularLocation>
</comment>
<keyword evidence="2" id="KW-0597">Phosphoprotein</keyword>
<dbReference type="EnsemblPlants" id="TraesCS4B02G090900.1">
    <property type="protein sequence ID" value="TraesCS4B02G090900.1.cds1"/>
    <property type="gene ID" value="TraesCS4B02G090900"/>
</dbReference>
<dbReference type="Gramene" id="TraesWEE_scaffold_103336_01G000100.1">
    <property type="protein sequence ID" value="TraesWEE_scaffold_103336_01G000100.1"/>
    <property type="gene ID" value="TraesWEE_scaffold_103336_01G000100"/>
</dbReference>
<evidence type="ECO:0000256" key="2">
    <source>
        <dbReference type="ARBA" id="ARBA00022553"/>
    </source>
</evidence>
<dbReference type="Pfam" id="PF05678">
    <property type="entry name" value="VQ"/>
    <property type="match status" value="1"/>
</dbReference>
<dbReference type="Gramene" id="TraesCLE_scaffold_134944_01G000200.1">
    <property type="protein sequence ID" value="TraesCLE_scaffold_134944_01G000200.1"/>
    <property type="gene ID" value="TraesCLE_scaffold_134944_01G000200"/>
</dbReference>
<keyword evidence="3" id="KW-0539">Nucleus</keyword>
<dbReference type="Gramene" id="TraesLAC4B03G02212410.1">
    <property type="protein sequence ID" value="TraesLAC4B03G02212410.1.CDS1"/>
    <property type="gene ID" value="TraesLAC4B03G02212410"/>
</dbReference>
<evidence type="ECO:0000256" key="1">
    <source>
        <dbReference type="ARBA" id="ARBA00004123"/>
    </source>
</evidence>
<dbReference type="Gramene" id="TraesROB_scaffold_111655_01G000200.1">
    <property type="protein sequence ID" value="TraesROB_scaffold_111655_01G000200.1"/>
    <property type="gene ID" value="TraesROB_scaffold_111655_01G000200"/>
</dbReference>
<dbReference type="InterPro" id="IPR039611">
    <property type="entry name" value="VQ_4/11/13/19/31/33"/>
</dbReference>
<dbReference type="Gramene" id="TraesRN4B0100217900.1">
    <property type="protein sequence ID" value="TraesRN4B0100217900.1"/>
    <property type="gene ID" value="TraesRN4B0100217900"/>
</dbReference>
<evidence type="ECO:0000313" key="5">
    <source>
        <dbReference type="EnsemblPlants" id="TraesCS4B02G090900.1.cds1"/>
    </source>
</evidence>
<dbReference type="Gramene" id="TraesSTA4B03G02253990.1">
    <property type="protein sequence ID" value="TraesSTA4B03G02253990.1.CDS1"/>
    <property type="gene ID" value="TraesSTA4B03G02253990"/>
</dbReference>
<reference evidence="5" key="2">
    <citation type="submission" date="2018-10" db="UniProtKB">
        <authorList>
            <consortium name="EnsemblPlants"/>
        </authorList>
    </citation>
    <scope>IDENTIFICATION</scope>
</reference>
<dbReference type="Gramene" id="TraesJAG4B03G02258550.1">
    <property type="protein sequence ID" value="TraesJAG4B03G02258550.1.CDS1"/>
    <property type="gene ID" value="TraesJAG4B03G02258550"/>
</dbReference>